<dbReference type="Proteomes" id="UP001596337">
    <property type="component" value="Unassembled WGS sequence"/>
</dbReference>
<evidence type="ECO:0000313" key="1">
    <source>
        <dbReference type="EMBL" id="MFC6870923.1"/>
    </source>
</evidence>
<comment type="caution">
    <text evidence="1">The sequence shown here is derived from an EMBL/GenBank/DDBJ whole genome shotgun (WGS) entry which is preliminary data.</text>
</comment>
<reference evidence="2" key="1">
    <citation type="journal article" date="2019" name="Int. J. Syst. Evol. Microbiol.">
        <title>The Global Catalogue of Microorganisms (GCM) 10K type strain sequencing project: providing services to taxonomists for standard genome sequencing and annotation.</title>
        <authorList>
            <consortium name="The Broad Institute Genomics Platform"/>
            <consortium name="The Broad Institute Genome Sequencing Center for Infectious Disease"/>
            <person name="Wu L."/>
            <person name="Ma J."/>
        </authorList>
    </citation>
    <scope>NUCLEOTIDE SEQUENCE [LARGE SCALE GENOMIC DNA]</scope>
    <source>
        <strain evidence="2">KCTC 32255</strain>
    </source>
</reference>
<accession>A0ABW2C7B6</accession>
<protein>
    <submittedName>
        <fullName evidence="1">Uncharacterized protein</fullName>
    </submittedName>
</protein>
<dbReference type="EMBL" id="JBHSXX010000001">
    <property type="protein sequence ID" value="MFC6870923.1"/>
    <property type="molecule type" value="Genomic_DNA"/>
</dbReference>
<sequence length="133" mass="13679">MLTQIDPKLSALADALSVPDGGFSIVAATGEYVTSGYAVSIYPERERIITGGVTGEDLADYLREHADALTLPGRVFGGWRDPASGAAFLDVSVTTRDLPTALALARAHGQLAVFDFAALTSISTDAAGLPAAA</sequence>
<organism evidence="1 2">
    <name type="scientific">Haloechinothrix salitolerans</name>
    <dbReference type="NCBI Taxonomy" id="926830"/>
    <lineage>
        <taxon>Bacteria</taxon>
        <taxon>Bacillati</taxon>
        <taxon>Actinomycetota</taxon>
        <taxon>Actinomycetes</taxon>
        <taxon>Pseudonocardiales</taxon>
        <taxon>Pseudonocardiaceae</taxon>
        <taxon>Haloechinothrix</taxon>
    </lineage>
</organism>
<evidence type="ECO:0000313" key="2">
    <source>
        <dbReference type="Proteomes" id="UP001596337"/>
    </source>
</evidence>
<gene>
    <name evidence="1" type="ORF">ACFQGD_27735</name>
</gene>
<name>A0ABW2C7B6_9PSEU</name>
<proteinExistence type="predicted"/>
<keyword evidence="2" id="KW-1185">Reference proteome</keyword>
<dbReference type="RefSeq" id="WP_345401582.1">
    <property type="nucleotide sequence ID" value="NZ_BAABLA010000106.1"/>
</dbReference>